<dbReference type="PANTHER" id="PTHR30126:SF40">
    <property type="entry name" value="HTH-TYPE TRANSCRIPTIONAL REGULATOR GLTR"/>
    <property type="match status" value="1"/>
</dbReference>
<keyword evidence="3" id="KW-0238">DNA-binding</keyword>
<dbReference type="EMBL" id="BLYI01000006">
    <property type="protein sequence ID" value="GFO84076.1"/>
    <property type="molecule type" value="Genomic_DNA"/>
</dbReference>
<evidence type="ECO:0000256" key="3">
    <source>
        <dbReference type="ARBA" id="ARBA00023125"/>
    </source>
</evidence>
<dbReference type="GO" id="GO:0003700">
    <property type="term" value="F:DNA-binding transcription factor activity"/>
    <property type="evidence" value="ECO:0007669"/>
    <property type="project" value="InterPro"/>
</dbReference>
<dbReference type="Proteomes" id="UP000613208">
    <property type="component" value="Unassembled WGS sequence"/>
</dbReference>
<dbReference type="PROSITE" id="PS50931">
    <property type="entry name" value="HTH_LYSR"/>
    <property type="match status" value="1"/>
</dbReference>
<dbReference type="Pfam" id="PF00126">
    <property type="entry name" value="HTH_1"/>
    <property type="match status" value="1"/>
</dbReference>
<dbReference type="FunFam" id="1.10.10.10:FF:000001">
    <property type="entry name" value="LysR family transcriptional regulator"/>
    <property type="match status" value="1"/>
</dbReference>
<comment type="caution">
    <text evidence="6">The sequence shown here is derived from an EMBL/GenBank/DDBJ whole genome shotgun (WGS) entry which is preliminary data.</text>
</comment>
<comment type="similarity">
    <text evidence="1">Belongs to the LysR transcriptional regulatory family.</text>
</comment>
<proteinExistence type="inferred from homology"/>
<dbReference type="PANTHER" id="PTHR30126">
    <property type="entry name" value="HTH-TYPE TRANSCRIPTIONAL REGULATOR"/>
    <property type="match status" value="1"/>
</dbReference>
<evidence type="ECO:0000256" key="2">
    <source>
        <dbReference type="ARBA" id="ARBA00023015"/>
    </source>
</evidence>
<dbReference type="Pfam" id="PF03466">
    <property type="entry name" value="LysR_substrate"/>
    <property type="match status" value="1"/>
</dbReference>
<dbReference type="InterPro" id="IPR005119">
    <property type="entry name" value="LysR_subst-bd"/>
</dbReference>
<dbReference type="SUPFAM" id="SSF46785">
    <property type="entry name" value="Winged helix' DNA-binding domain"/>
    <property type="match status" value="1"/>
</dbReference>
<protein>
    <submittedName>
        <fullName evidence="6">LysR family transcriptional regulator</fullName>
    </submittedName>
</protein>
<gene>
    <name evidence="6" type="ORF">ANBU17_04230</name>
</gene>
<accession>A0A916Q6S1</accession>
<keyword evidence="2" id="KW-0805">Transcription regulation</keyword>
<dbReference type="RefSeq" id="WP_201309815.1">
    <property type="nucleotide sequence ID" value="NZ_BLYI01000006.1"/>
</dbReference>
<keyword evidence="4" id="KW-0804">Transcription</keyword>
<dbReference type="NCBIfam" id="NF040786">
    <property type="entry name" value="LysR_Sec_metab"/>
    <property type="match status" value="1"/>
</dbReference>
<dbReference type="AlphaFoldDB" id="A0A916Q6S1"/>
<sequence>MEFRHLEIFLAVAETKSFSKAAKHLFLSQSTVSSHIKNLESELQKPLFIRSTKSVELSPDGCTFLRYANSILEMREAALEALNAPSETILRIGASTIPSGYLLPRLLRGFHDSHPHTFFDIQQGDSGEILEKILDGSLELGFIGKKEDTPKCVFLPFCKDDLVLALPANQYYFHLLNQNPPIQEILKEPVILREQGSGTRKAADLYLDSIHLSPENLNVIARTNDLESTKRMIQNGMGISILSKYAVKDLEAQGVILTLPLESGIHRSFYIVYRKDNPLKSAFQDFIQYVKCQDFS</sequence>
<reference evidence="6" key="1">
    <citation type="submission" date="2020-06" db="EMBL/GenBank/DDBJ databases">
        <title>Characterization of fructooligosaccharide metabolism and fructooligosaccharide-degrading enzymes in human commensal butyrate producers.</title>
        <authorList>
            <person name="Tanno H."/>
            <person name="Fujii T."/>
            <person name="Hirano K."/>
            <person name="Maeno S."/>
            <person name="Tonozuka T."/>
            <person name="Sakamoto M."/>
            <person name="Ohkuma M."/>
            <person name="Tochio T."/>
            <person name="Endo A."/>
        </authorList>
    </citation>
    <scope>NUCLEOTIDE SEQUENCE</scope>
    <source>
        <strain evidence="6">JCM 17466</strain>
    </source>
</reference>
<evidence type="ECO:0000256" key="1">
    <source>
        <dbReference type="ARBA" id="ARBA00009437"/>
    </source>
</evidence>
<organism evidence="6 7">
    <name type="scientific">Anaerostipes butyraticus</name>
    <dbReference type="NCBI Taxonomy" id="645466"/>
    <lineage>
        <taxon>Bacteria</taxon>
        <taxon>Bacillati</taxon>
        <taxon>Bacillota</taxon>
        <taxon>Clostridia</taxon>
        <taxon>Lachnospirales</taxon>
        <taxon>Lachnospiraceae</taxon>
        <taxon>Anaerostipes</taxon>
    </lineage>
</organism>
<dbReference type="GO" id="GO:0000976">
    <property type="term" value="F:transcription cis-regulatory region binding"/>
    <property type="evidence" value="ECO:0007669"/>
    <property type="project" value="TreeGrafter"/>
</dbReference>
<dbReference type="Gene3D" id="3.40.190.10">
    <property type="entry name" value="Periplasmic binding protein-like II"/>
    <property type="match status" value="2"/>
</dbReference>
<evidence type="ECO:0000259" key="5">
    <source>
        <dbReference type="PROSITE" id="PS50931"/>
    </source>
</evidence>
<evidence type="ECO:0000256" key="4">
    <source>
        <dbReference type="ARBA" id="ARBA00023163"/>
    </source>
</evidence>
<name>A0A916Q6S1_9FIRM</name>
<dbReference type="InterPro" id="IPR036390">
    <property type="entry name" value="WH_DNA-bd_sf"/>
</dbReference>
<evidence type="ECO:0000313" key="6">
    <source>
        <dbReference type="EMBL" id="GFO84076.1"/>
    </source>
</evidence>
<dbReference type="PRINTS" id="PR00039">
    <property type="entry name" value="HTHLYSR"/>
</dbReference>
<keyword evidence="7" id="KW-1185">Reference proteome</keyword>
<dbReference type="InterPro" id="IPR047788">
    <property type="entry name" value="LysR-like_Sec_metab"/>
</dbReference>
<dbReference type="SUPFAM" id="SSF53850">
    <property type="entry name" value="Periplasmic binding protein-like II"/>
    <property type="match status" value="1"/>
</dbReference>
<dbReference type="InterPro" id="IPR036388">
    <property type="entry name" value="WH-like_DNA-bd_sf"/>
</dbReference>
<feature type="domain" description="HTH lysR-type" evidence="5">
    <location>
        <begin position="1"/>
        <end position="58"/>
    </location>
</feature>
<dbReference type="Gene3D" id="1.10.10.10">
    <property type="entry name" value="Winged helix-like DNA-binding domain superfamily/Winged helix DNA-binding domain"/>
    <property type="match status" value="1"/>
</dbReference>
<dbReference type="InterPro" id="IPR000847">
    <property type="entry name" value="LysR_HTH_N"/>
</dbReference>
<evidence type="ECO:0000313" key="7">
    <source>
        <dbReference type="Proteomes" id="UP000613208"/>
    </source>
</evidence>